<keyword evidence="5 6" id="KW-0349">Heme</keyword>
<comment type="similarity">
    <text evidence="2 6">Belongs to the cytochrome P450 family.</text>
</comment>
<evidence type="ECO:0000256" key="1">
    <source>
        <dbReference type="ARBA" id="ARBA00001971"/>
    </source>
</evidence>
<proteinExistence type="inferred from homology"/>
<feature type="chain" id="PRO_5025440542" evidence="7">
    <location>
        <begin position="21"/>
        <end position="489"/>
    </location>
</feature>
<keyword evidence="4 5" id="KW-0408">Iron</keyword>
<comment type="cofactor">
    <cofactor evidence="1 5">
        <name>heme</name>
        <dbReference type="ChEBI" id="CHEBI:30413"/>
    </cofactor>
</comment>
<keyword evidence="6 8" id="KW-0503">Monooxygenase</keyword>
<keyword evidence="6" id="KW-0560">Oxidoreductase</keyword>
<evidence type="ECO:0000313" key="8">
    <source>
        <dbReference type="EMBL" id="KAF1973121.1"/>
    </source>
</evidence>
<organism evidence="8 9">
    <name type="scientific">Bimuria novae-zelandiae CBS 107.79</name>
    <dbReference type="NCBI Taxonomy" id="1447943"/>
    <lineage>
        <taxon>Eukaryota</taxon>
        <taxon>Fungi</taxon>
        <taxon>Dikarya</taxon>
        <taxon>Ascomycota</taxon>
        <taxon>Pezizomycotina</taxon>
        <taxon>Dothideomycetes</taxon>
        <taxon>Pleosporomycetidae</taxon>
        <taxon>Pleosporales</taxon>
        <taxon>Massarineae</taxon>
        <taxon>Didymosphaeriaceae</taxon>
        <taxon>Bimuria</taxon>
    </lineage>
</organism>
<evidence type="ECO:0000256" key="5">
    <source>
        <dbReference type="PIRSR" id="PIRSR602403-1"/>
    </source>
</evidence>
<dbReference type="GO" id="GO:0004497">
    <property type="term" value="F:monooxygenase activity"/>
    <property type="evidence" value="ECO:0007669"/>
    <property type="project" value="UniProtKB-KW"/>
</dbReference>
<feature type="signal peptide" evidence="7">
    <location>
        <begin position="1"/>
        <end position="20"/>
    </location>
</feature>
<evidence type="ECO:0000256" key="2">
    <source>
        <dbReference type="ARBA" id="ARBA00010617"/>
    </source>
</evidence>
<dbReference type="EMBL" id="ML976682">
    <property type="protein sequence ID" value="KAF1973121.1"/>
    <property type="molecule type" value="Genomic_DNA"/>
</dbReference>
<dbReference type="Pfam" id="PF00067">
    <property type="entry name" value="p450"/>
    <property type="match status" value="1"/>
</dbReference>
<accession>A0A6A5V7E3</accession>
<dbReference type="Gene3D" id="1.10.630.10">
    <property type="entry name" value="Cytochrome P450"/>
    <property type="match status" value="1"/>
</dbReference>
<reference evidence="8" key="1">
    <citation type="journal article" date="2020" name="Stud. Mycol.">
        <title>101 Dothideomycetes genomes: a test case for predicting lifestyles and emergence of pathogens.</title>
        <authorList>
            <person name="Haridas S."/>
            <person name="Albert R."/>
            <person name="Binder M."/>
            <person name="Bloem J."/>
            <person name="Labutti K."/>
            <person name="Salamov A."/>
            <person name="Andreopoulos B."/>
            <person name="Baker S."/>
            <person name="Barry K."/>
            <person name="Bills G."/>
            <person name="Bluhm B."/>
            <person name="Cannon C."/>
            <person name="Castanera R."/>
            <person name="Culley D."/>
            <person name="Daum C."/>
            <person name="Ezra D."/>
            <person name="Gonzalez J."/>
            <person name="Henrissat B."/>
            <person name="Kuo A."/>
            <person name="Liang C."/>
            <person name="Lipzen A."/>
            <person name="Lutzoni F."/>
            <person name="Magnuson J."/>
            <person name="Mondo S."/>
            <person name="Nolan M."/>
            <person name="Ohm R."/>
            <person name="Pangilinan J."/>
            <person name="Park H.-J."/>
            <person name="Ramirez L."/>
            <person name="Alfaro M."/>
            <person name="Sun H."/>
            <person name="Tritt A."/>
            <person name="Yoshinaga Y."/>
            <person name="Zwiers L.-H."/>
            <person name="Turgeon B."/>
            <person name="Goodwin S."/>
            <person name="Spatafora J."/>
            <person name="Crous P."/>
            <person name="Grigoriev I."/>
        </authorList>
    </citation>
    <scope>NUCLEOTIDE SEQUENCE</scope>
    <source>
        <strain evidence="8">CBS 107.79</strain>
    </source>
</reference>
<evidence type="ECO:0000256" key="4">
    <source>
        <dbReference type="ARBA" id="ARBA00023004"/>
    </source>
</evidence>
<keyword evidence="3 5" id="KW-0479">Metal-binding</keyword>
<dbReference type="Proteomes" id="UP000800036">
    <property type="component" value="Unassembled WGS sequence"/>
</dbReference>
<dbReference type="AlphaFoldDB" id="A0A6A5V7E3"/>
<dbReference type="InterPro" id="IPR001128">
    <property type="entry name" value="Cyt_P450"/>
</dbReference>
<dbReference type="PANTHER" id="PTHR24305">
    <property type="entry name" value="CYTOCHROME P450"/>
    <property type="match status" value="1"/>
</dbReference>
<dbReference type="InterPro" id="IPR017972">
    <property type="entry name" value="Cyt_P450_CS"/>
</dbReference>
<evidence type="ECO:0000256" key="3">
    <source>
        <dbReference type="ARBA" id="ARBA00022723"/>
    </source>
</evidence>
<feature type="binding site" description="axial binding residue" evidence="5">
    <location>
        <position position="437"/>
    </location>
    <ligand>
        <name>heme</name>
        <dbReference type="ChEBI" id="CHEBI:30413"/>
    </ligand>
    <ligandPart>
        <name>Fe</name>
        <dbReference type="ChEBI" id="CHEBI:18248"/>
    </ligandPart>
</feature>
<dbReference type="OrthoDB" id="3934656at2759"/>
<protein>
    <submittedName>
        <fullName evidence="8">Benzoate 4-monooxygenase cytochrome P450</fullName>
    </submittedName>
</protein>
<dbReference type="SUPFAM" id="SSF48264">
    <property type="entry name" value="Cytochrome P450"/>
    <property type="match status" value="1"/>
</dbReference>
<sequence length="489" mass="55741">MYYLEALILLVVFLLSQVIATRLRSGLRHLPGPAIASFSNLWKIYAVYNGEIPQRNIALHEKYGPVVRIGPNHVSFSTLTAMKAIYNSRQVFKKSDFYRPVSPVHNRKRLYNLFSAQDVEYHSKLKRTIGSIFSQSAVIELESKIDATLDLFLDQILKRTAKGSCTLDMSLWPHLFAFDALGDLTLSHRFGFLESGTDVRNMIATADKIYDMTGLFGQSPLLQSLSMKIKSRRAKTKPNPILQLSVAQAESRIRDGTYKQDMLNSLIEIHKSDPEKLSVDDVAGAIYINLMAGHDVLAITLRTLFYHLARRQDVRTKLREELSDTEGDYQLPHHLPYSKLSKLTYLDAVVYESLRVHANTGVILERVVPPEGCTIEGYWLPGGTIVGVNGWVIHRNAQVFGPNVDQFEPNRWLDLPECKLVEMKRHIFSFGAGSRRCIGYNFAMALSSKLIVEFIRRFDMTLIEPDKPWHIHGSWVTKQTQMNMSVRRR</sequence>
<dbReference type="GO" id="GO:0020037">
    <property type="term" value="F:heme binding"/>
    <property type="evidence" value="ECO:0007669"/>
    <property type="project" value="InterPro"/>
</dbReference>
<evidence type="ECO:0000256" key="6">
    <source>
        <dbReference type="RuleBase" id="RU000461"/>
    </source>
</evidence>
<dbReference type="InterPro" id="IPR002403">
    <property type="entry name" value="Cyt_P450_E_grp-IV"/>
</dbReference>
<dbReference type="InterPro" id="IPR050121">
    <property type="entry name" value="Cytochrome_P450_monoxygenase"/>
</dbReference>
<dbReference type="PANTHER" id="PTHR24305:SF232">
    <property type="entry name" value="P450, PUTATIVE (EUROFUNG)-RELATED"/>
    <property type="match status" value="1"/>
</dbReference>
<dbReference type="CDD" id="cd11060">
    <property type="entry name" value="CYP57A1-like"/>
    <property type="match status" value="1"/>
</dbReference>
<dbReference type="InterPro" id="IPR036396">
    <property type="entry name" value="Cyt_P450_sf"/>
</dbReference>
<dbReference type="PROSITE" id="PS00086">
    <property type="entry name" value="CYTOCHROME_P450"/>
    <property type="match status" value="1"/>
</dbReference>
<name>A0A6A5V7E3_9PLEO</name>
<evidence type="ECO:0000256" key="7">
    <source>
        <dbReference type="SAM" id="SignalP"/>
    </source>
</evidence>
<dbReference type="GO" id="GO:0016705">
    <property type="term" value="F:oxidoreductase activity, acting on paired donors, with incorporation or reduction of molecular oxygen"/>
    <property type="evidence" value="ECO:0007669"/>
    <property type="project" value="InterPro"/>
</dbReference>
<keyword evidence="7" id="KW-0732">Signal</keyword>
<dbReference type="PRINTS" id="PR00385">
    <property type="entry name" value="P450"/>
</dbReference>
<evidence type="ECO:0000313" key="9">
    <source>
        <dbReference type="Proteomes" id="UP000800036"/>
    </source>
</evidence>
<dbReference type="GO" id="GO:0005506">
    <property type="term" value="F:iron ion binding"/>
    <property type="evidence" value="ECO:0007669"/>
    <property type="project" value="InterPro"/>
</dbReference>
<gene>
    <name evidence="8" type="ORF">BU23DRAFT_589668</name>
</gene>
<keyword evidence="9" id="KW-1185">Reference proteome</keyword>
<dbReference type="PRINTS" id="PR00465">
    <property type="entry name" value="EP450IV"/>
</dbReference>